<comment type="caution">
    <text evidence="1">The sequence shown here is derived from an EMBL/GenBank/DDBJ whole genome shotgun (WGS) entry which is preliminary data.</text>
</comment>
<reference evidence="1 2" key="1">
    <citation type="journal article" date="2016" name="Front. Microbiol.">
        <title>Comprehensive Phylogenetic Analysis of Bovine Non-aureus Staphylococci Species Based on Whole-Genome Sequencing.</title>
        <authorList>
            <person name="Naushad S."/>
            <person name="Barkema H.W."/>
            <person name="Luby C."/>
            <person name="Condas L.A."/>
            <person name="Nobrega D.B."/>
            <person name="Carson D.A."/>
            <person name="De Buck J."/>
        </authorList>
    </citation>
    <scope>NUCLEOTIDE SEQUENCE [LARGE SCALE GENOMIC DNA]</scope>
    <source>
        <strain evidence="1 2">SNUC 105</strain>
    </source>
</reference>
<organism evidence="1 2">
    <name type="scientific">Staphylococcus chromogenes</name>
    <name type="common">Staphylococcus hyicus subsp. chromogenes</name>
    <dbReference type="NCBI Taxonomy" id="46126"/>
    <lineage>
        <taxon>Bacteria</taxon>
        <taxon>Bacillati</taxon>
        <taxon>Bacillota</taxon>
        <taxon>Bacilli</taxon>
        <taxon>Bacillales</taxon>
        <taxon>Staphylococcaceae</taxon>
        <taxon>Staphylococcus</taxon>
    </lineage>
</organism>
<dbReference type="Proteomes" id="UP000242144">
    <property type="component" value="Unassembled WGS sequence"/>
</dbReference>
<gene>
    <name evidence="1" type="ORF">BU638_03145</name>
</gene>
<dbReference type="EMBL" id="PZCM01000002">
    <property type="protein sequence ID" value="PTG28615.1"/>
    <property type="molecule type" value="Genomic_DNA"/>
</dbReference>
<evidence type="ECO:0000313" key="2">
    <source>
        <dbReference type="Proteomes" id="UP000242144"/>
    </source>
</evidence>
<protein>
    <submittedName>
        <fullName evidence="1">Uncharacterized protein</fullName>
    </submittedName>
</protein>
<dbReference type="AlphaFoldDB" id="A0AAX0ZI58"/>
<sequence length="81" mass="9572">TYNPTENAEINDLINNFLNERKKSKKLLISLVKDKINNGVEGYTESVDNPSRVNERYQNLKNSKLGKLQIKYWNMRKKWGK</sequence>
<feature type="non-terminal residue" evidence="1">
    <location>
        <position position="1"/>
    </location>
</feature>
<proteinExistence type="predicted"/>
<accession>A0AAX0ZI58</accession>
<name>A0AAX0ZI58_STACR</name>
<evidence type="ECO:0000313" key="1">
    <source>
        <dbReference type="EMBL" id="PTG28615.1"/>
    </source>
</evidence>